<dbReference type="Gene3D" id="3.40.47.10">
    <property type="match status" value="1"/>
</dbReference>
<feature type="domain" description="Ketosynthase family 3 (KS3)" evidence="10">
    <location>
        <begin position="33"/>
        <end position="457"/>
    </location>
</feature>
<evidence type="ECO:0000256" key="8">
    <source>
        <dbReference type="SAM" id="MobiDB-lite"/>
    </source>
</evidence>
<dbReference type="Pfam" id="PF00698">
    <property type="entry name" value="Acyl_transf_1"/>
    <property type="match status" value="1"/>
</dbReference>
<evidence type="ECO:0000256" key="1">
    <source>
        <dbReference type="ARBA" id="ARBA00001957"/>
    </source>
</evidence>
<dbReference type="PROSITE" id="PS50075">
    <property type="entry name" value="CARRIER"/>
    <property type="match status" value="1"/>
</dbReference>
<dbReference type="FunFam" id="3.40.366.10:FF:000002">
    <property type="entry name" value="Probable polyketide synthase 2"/>
    <property type="match status" value="1"/>
</dbReference>
<dbReference type="SUPFAM" id="SSF47336">
    <property type="entry name" value="ACP-like"/>
    <property type="match status" value="1"/>
</dbReference>
<dbReference type="InterPro" id="IPR020806">
    <property type="entry name" value="PKS_PP-bd"/>
</dbReference>
<keyword evidence="7 11" id="KW-0012">Acyltransferase</keyword>
<dbReference type="Pfam" id="PF00109">
    <property type="entry name" value="ketoacyl-synt"/>
    <property type="match status" value="1"/>
</dbReference>
<dbReference type="InterPro" id="IPR015083">
    <property type="entry name" value="NorB/c/GfsB-D-like_docking"/>
</dbReference>
<dbReference type="Pfam" id="PF02801">
    <property type="entry name" value="Ketoacyl-synt_C"/>
    <property type="match status" value="1"/>
</dbReference>
<comment type="cofactor">
    <cofactor evidence="1">
        <name>pantetheine 4'-phosphate</name>
        <dbReference type="ChEBI" id="CHEBI:47942"/>
    </cofactor>
</comment>
<feature type="compositionally biased region" description="Low complexity" evidence="8">
    <location>
        <begin position="464"/>
        <end position="508"/>
    </location>
</feature>
<keyword evidence="3" id="KW-0597">Phosphoprotein</keyword>
<sequence>MTDEQKLVDYLKWVTTDLHRTREQLKEARDERHEPIAIIGMACRLPGGVRDPDELWELLASGRDAIGAFPTDRGWDLDGLYDADDAEAPATREGGFLYDAAEFDAEFFGISPREADAMDPQQRLLLETAWETLEHARLDPASLRGSRTGVFAGVMYGDYASRLRRLPEEYAGFVGNGTAGSVASGRVSYALGLEGPAVTIDTACSSSLVALHLAARSLRAGDCSLALAGGVTVMATPNVFREFSRQRGLAPDGRCRSFGAGANGTGFAEGVGLLLLERLSDARRNGHRVLGVVRGSAVNQDGASNGLTAPNGSAQQRVIQRALADARLTPADVDAVEAHGTGTALGDPIEAGALLATYGQDRKDGRPLWLGSIKSNIGHAQAAAGVAGIIKMVQAMRHGVLPRTLHAQEPSPHVEWSGGEVRLLTGPVAWPAEERPRRCGVSSFGISGTNAHIILEEAPPPDQPAALAEPAEPASGAAESAPEPAGAISGAAESAPEPAGAISGAPSGAAARPIAGVRPFPLSARSPEALRGQARRLGRLLAERSDTDLTDLGASLAARPAWERRAVVLGADAPQLRAALDALATGDTSRPTVLLGTPRGGPVAFLFSGQGSQRAGMGAELYAASPLFAEFFDEVCAALDPHLERPLAEVVFAAPGSPEAALVDSTAWTQPALFALQVALHRLVTHHGLTPSHLVGHSIGELAAAHVAGVWSLPDAAELVAARGRLMAELRPGGSMMAIQASEEEVAEALARHQGALDIAAVNGPDAVVIAGDADAAREVGGAFRRLGRRAKRLRVSHAFHSPHMDPMLAEFRAVAERLTYRPATVPLVSTVTGAPLPDAVLTSPAYWEQQVRRTVRFHAAVRHLSDEGVAGCLEIGPDAVLTGLAHAAVDRPDEVFLTPLLRRDQPEPQAFAAALATLHVNGAEVDLGRAHPGGRRIDLPPYAFHHQRHWLEDVPGTDAASPGEEAAWTAVAAEDLDGLARAWSVPDELRDALGALLPTLATWRRRRGWRHRVLWSPSPEPNEPVRTGDWVLGLPADEEGLRIAEDVERALTTHGAHVTRAPLDALLGAAAGEADRAEETVRLAEAVRGARGVLLFAPEAPGDGGWERQLASLAAAFAGADTSARLWVATRRAVAAVPTDPPAAPDAAAAWGLGRALAQTHPARWGGQVDLPGAWDEGDAGRLIRLLAAPEGRDELALRPTGALVPRLVPAPPRRAGGAGAAPGATLLVVAEPGAATAAERALGWLARAGAPRITVAAAPGTALDGLRGAGGDVASVTHRALTEPDQVRALVAELPEPPTDVYLVGAGADERARAVAHAVDAALTGPEVRVFALFSTLAGVLPEVDEAAQASYGAFAQALAERRRARGDHAGHVAWGPAAGERTRVGHRELPAPAAFAVWEECLADGAATVVVADADWQAVAGAREVARLSPMLWEVTRSSRARGAGQGAGPAALRDRLASGSPEERTDVLVELVLHYAALVLGHDDAAQLDASLSFLEIGFSSFTALELRNLLNVETGLTLPATVVLEHPTPADLADRILGELTPELAVPA</sequence>
<dbReference type="RefSeq" id="WP_139674702.1">
    <property type="nucleotide sequence ID" value="NZ_VDLY02000024.1"/>
</dbReference>
<dbReference type="InterPro" id="IPR020841">
    <property type="entry name" value="PKS_Beta-ketoAc_synthase_dom"/>
</dbReference>
<organism evidence="11 12">
    <name type="scientific">Streptomyces mimosae</name>
    <dbReference type="NCBI Taxonomy" id="2586635"/>
    <lineage>
        <taxon>Bacteria</taxon>
        <taxon>Bacillati</taxon>
        <taxon>Actinomycetota</taxon>
        <taxon>Actinomycetes</taxon>
        <taxon>Kitasatosporales</taxon>
        <taxon>Streptomycetaceae</taxon>
        <taxon>Streptomyces</taxon>
    </lineage>
</organism>
<dbReference type="PROSITE" id="PS00606">
    <property type="entry name" value="KS3_1"/>
    <property type="match status" value="1"/>
</dbReference>
<evidence type="ECO:0000256" key="6">
    <source>
        <dbReference type="ARBA" id="ARBA00023268"/>
    </source>
</evidence>
<keyword evidence="5" id="KW-0045">Antibiotic biosynthesis</keyword>
<dbReference type="OrthoDB" id="9778690at2"/>
<dbReference type="InterPro" id="IPR036736">
    <property type="entry name" value="ACP-like_sf"/>
</dbReference>
<dbReference type="Pfam" id="PF08990">
    <property type="entry name" value="Docking"/>
    <property type="match status" value="1"/>
</dbReference>
<keyword evidence="12" id="KW-1185">Reference proteome</keyword>
<dbReference type="GO" id="GO:0031177">
    <property type="term" value="F:phosphopantetheine binding"/>
    <property type="evidence" value="ECO:0007669"/>
    <property type="project" value="InterPro"/>
</dbReference>
<dbReference type="CDD" id="cd00833">
    <property type="entry name" value="PKS"/>
    <property type="match status" value="1"/>
</dbReference>
<protein>
    <submittedName>
        <fullName evidence="11">Acyltransferase domain-containing protein</fullName>
    </submittedName>
</protein>
<evidence type="ECO:0000313" key="11">
    <source>
        <dbReference type="EMBL" id="KAB8159582.1"/>
    </source>
</evidence>
<feature type="domain" description="Carrier" evidence="9">
    <location>
        <begin position="1470"/>
        <end position="1545"/>
    </location>
</feature>
<reference evidence="11" key="1">
    <citation type="submission" date="2019-10" db="EMBL/GenBank/DDBJ databases">
        <title>Nonomuraea sp. nov., isolated from Phyllanthus amarus.</title>
        <authorList>
            <person name="Klykleung N."/>
            <person name="Tanasupawat S."/>
        </authorList>
    </citation>
    <scope>NUCLEOTIDE SEQUENCE [LARGE SCALE GENOMIC DNA]</scope>
    <source>
        <strain evidence="11">3MP-10</strain>
    </source>
</reference>
<dbReference type="Gene3D" id="6.10.140.1830">
    <property type="match status" value="1"/>
</dbReference>
<dbReference type="SMART" id="SM00823">
    <property type="entry name" value="PKS_PP"/>
    <property type="match status" value="1"/>
</dbReference>
<evidence type="ECO:0000256" key="7">
    <source>
        <dbReference type="ARBA" id="ARBA00023315"/>
    </source>
</evidence>
<dbReference type="Gene3D" id="3.30.70.3290">
    <property type="match status" value="1"/>
</dbReference>
<dbReference type="InterPro" id="IPR009081">
    <property type="entry name" value="PP-bd_ACP"/>
</dbReference>
<dbReference type="InterPro" id="IPR016039">
    <property type="entry name" value="Thiolase-like"/>
</dbReference>
<dbReference type="FunFam" id="3.40.47.10:FF:000019">
    <property type="entry name" value="Polyketide synthase type I"/>
    <property type="match status" value="1"/>
</dbReference>
<dbReference type="GO" id="GO:0033068">
    <property type="term" value="P:macrolide biosynthetic process"/>
    <property type="evidence" value="ECO:0007669"/>
    <property type="project" value="UniProtKB-ARBA"/>
</dbReference>
<evidence type="ECO:0000259" key="9">
    <source>
        <dbReference type="PROSITE" id="PS50075"/>
    </source>
</evidence>
<dbReference type="InterPro" id="IPR014031">
    <property type="entry name" value="Ketoacyl_synth_C"/>
</dbReference>
<dbReference type="InterPro" id="IPR014030">
    <property type="entry name" value="Ketoacyl_synth_N"/>
</dbReference>
<dbReference type="InterPro" id="IPR014043">
    <property type="entry name" value="Acyl_transferase_dom"/>
</dbReference>
<dbReference type="SMART" id="SM00825">
    <property type="entry name" value="PKS_KS"/>
    <property type="match status" value="1"/>
</dbReference>
<accession>A0A5N5ZUN1</accession>
<dbReference type="InterPro" id="IPR016035">
    <property type="entry name" value="Acyl_Trfase/lysoPLipase"/>
</dbReference>
<name>A0A5N5ZUN1_9ACTN</name>
<dbReference type="EMBL" id="VDLY02000024">
    <property type="protein sequence ID" value="KAB8159582.1"/>
    <property type="molecule type" value="Genomic_DNA"/>
</dbReference>
<dbReference type="SUPFAM" id="SSF52151">
    <property type="entry name" value="FabD/lysophospholipase-like"/>
    <property type="match status" value="1"/>
</dbReference>
<feature type="region of interest" description="Disordered" evidence="8">
    <location>
        <begin position="460"/>
        <end position="508"/>
    </location>
</feature>
<dbReference type="Pfam" id="PF18369">
    <property type="entry name" value="PKS_DE"/>
    <property type="match status" value="1"/>
</dbReference>
<dbReference type="SUPFAM" id="SSF53901">
    <property type="entry name" value="Thiolase-like"/>
    <property type="match status" value="1"/>
</dbReference>
<dbReference type="InterPro" id="IPR050091">
    <property type="entry name" value="PKS_NRPS_Biosynth_Enz"/>
</dbReference>
<keyword evidence="4" id="KW-0808">Transferase</keyword>
<evidence type="ECO:0000256" key="3">
    <source>
        <dbReference type="ARBA" id="ARBA00022553"/>
    </source>
</evidence>
<dbReference type="PANTHER" id="PTHR43775:SF51">
    <property type="entry name" value="INACTIVE PHENOLPHTHIOCEROL SYNTHESIS POLYKETIDE SYNTHASE TYPE I PKS1-RELATED"/>
    <property type="match status" value="1"/>
</dbReference>
<dbReference type="Pfam" id="PF16197">
    <property type="entry name" value="KAsynt_C_assoc"/>
    <property type="match status" value="1"/>
</dbReference>
<dbReference type="Gene3D" id="3.40.50.11460">
    <property type="match status" value="1"/>
</dbReference>
<dbReference type="Gene3D" id="1.10.1200.10">
    <property type="entry name" value="ACP-like"/>
    <property type="match status" value="1"/>
</dbReference>
<proteinExistence type="predicted"/>
<evidence type="ECO:0000256" key="5">
    <source>
        <dbReference type="ARBA" id="ARBA00023194"/>
    </source>
</evidence>
<dbReference type="GO" id="GO:0006633">
    <property type="term" value="P:fatty acid biosynthetic process"/>
    <property type="evidence" value="ECO:0007669"/>
    <property type="project" value="InterPro"/>
</dbReference>
<evidence type="ECO:0000256" key="2">
    <source>
        <dbReference type="ARBA" id="ARBA00022450"/>
    </source>
</evidence>
<dbReference type="InterPro" id="IPR018201">
    <property type="entry name" value="Ketoacyl_synth_AS"/>
</dbReference>
<dbReference type="Gene3D" id="3.40.366.10">
    <property type="entry name" value="Malonyl-Coenzyme A Acyl Carrier Protein, domain 2"/>
    <property type="match status" value="1"/>
</dbReference>
<dbReference type="InterPro" id="IPR016036">
    <property type="entry name" value="Malonyl_transacylase_ACP-bd"/>
</dbReference>
<dbReference type="InterPro" id="IPR041618">
    <property type="entry name" value="PKS_DE"/>
</dbReference>
<evidence type="ECO:0000259" key="10">
    <source>
        <dbReference type="PROSITE" id="PS52004"/>
    </source>
</evidence>
<dbReference type="SMART" id="SM00827">
    <property type="entry name" value="PKS_AT"/>
    <property type="match status" value="1"/>
</dbReference>
<dbReference type="GO" id="GO:0004312">
    <property type="term" value="F:fatty acid synthase activity"/>
    <property type="evidence" value="ECO:0007669"/>
    <property type="project" value="TreeGrafter"/>
</dbReference>
<gene>
    <name evidence="11" type="ORF">FH607_028255</name>
</gene>
<dbReference type="Gene3D" id="3.40.50.720">
    <property type="entry name" value="NAD(P)-binding Rossmann-like Domain"/>
    <property type="match status" value="1"/>
</dbReference>
<dbReference type="InterPro" id="IPR036291">
    <property type="entry name" value="NAD(P)-bd_dom_sf"/>
</dbReference>
<dbReference type="InterPro" id="IPR001227">
    <property type="entry name" value="Ac_transferase_dom_sf"/>
</dbReference>
<evidence type="ECO:0000313" key="12">
    <source>
        <dbReference type="Proteomes" id="UP000314251"/>
    </source>
</evidence>
<dbReference type="GO" id="GO:0004315">
    <property type="term" value="F:3-oxoacyl-[acyl-carrier-protein] synthase activity"/>
    <property type="evidence" value="ECO:0007669"/>
    <property type="project" value="InterPro"/>
</dbReference>
<dbReference type="InterPro" id="IPR032821">
    <property type="entry name" value="PKS_assoc"/>
</dbReference>
<keyword evidence="2" id="KW-0596">Phosphopantetheine</keyword>
<keyword evidence="6" id="KW-0511">Multifunctional enzyme</keyword>
<dbReference type="PROSITE" id="PS52004">
    <property type="entry name" value="KS3_2"/>
    <property type="match status" value="1"/>
</dbReference>
<dbReference type="Proteomes" id="UP000314251">
    <property type="component" value="Unassembled WGS sequence"/>
</dbReference>
<comment type="caution">
    <text evidence="11">The sequence shown here is derived from an EMBL/GenBank/DDBJ whole genome shotgun (WGS) entry which is preliminary data.</text>
</comment>
<dbReference type="SUPFAM" id="SSF51735">
    <property type="entry name" value="NAD(P)-binding Rossmann-fold domains"/>
    <property type="match status" value="1"/>
</dbReference>
<dbReference type="Pfam" id="PF00550">
    <property type="entry name" value="PP-binding"/>
    <property type="match status" value="1"/>
</dbReference>
<dbReference type="SUPFAM" id="SSF55048">
    <property type="entry name" value="Probable ACP-binding domain of malonyl-CoA ACP transacylase"/>
    <property type="match status" value="1"/>
</dbReference>
<evidence type="ECO:0000256" key="4">
    <source>
        <dbReference type="ARBA" id="ARBA00022679"/>
    </source>
</evidence>
<dbReference type="PANTHER" id="PTHR43775">
    <property type="entry name" value="FATTY ACID SYNTHASE"/>
    <property type="match status" value="1"/>
</dbReference>